<evidence type="ECO:0000259" key="3">
    <source>
        <dbReference type="Pfam" id="PF13007"/>
    </source>
</evidence>
<reference evidence="6" key="1">
    <citation type="submission" date="2017-02" db="EMBL/GenBank/DDBJ databases">
        <authorList>
            <person name="Varghese N."/>
            <person name="Submissions S."/>
        </authorList>
    </citation>
    <scope>NUCLEOTIDE SEQUENCE [LARGE SCALE GENOMIC DNA]</scope>
    <source>
        <strain evidence="6">ATCC 700200</strain>
    </source>
</reference>
<dbReference type="EMBL" id="FUYE01000041">
    <property type="protein sequence ID" value="SKB09460.1"/>
    <property type="molecule type" value="Genomic_DNA"/>
</dbReference>
<dbReference type="Pfam" id="PF13817">
    <property type="entry name" value="DDE_Tnp_IS66_C"/>
    <property type="match status" value="1"/>
</dbReference>
<organism evidence="5 6">
    <name type="scientific">Prosthecobacter debontii</name>
    <dbReference type="NCBI Taxonomy" id="48467"/>
    <lineage>
        <taxon>Bacteria</taxon>
        <taxon>Pseudomonadati</taxon>
        <taxon>Verrucomicrobiota</taxon>
        <taxon>Verrucomicrobiia</taxon>
        <taxon>Verrucomicrobiales</taxon>
        <taxon>Verrucomicrobiaceae</taxon>
        <taxon>Prosthecobacter</taxon>
    </lineage>
</organism>
<dbReference type="InterPro" id="IPR004291">
    <property type="entry name" value="Transposase_IS66_central"/>
</dbReference>
<sequence length="506" mass="57240">MTPLEARLTAENEAQRLEIKLLREKIDLLVRRVFGRSSEAMDDAQLMLLLQGDDGAKKDPASSANPGVLEAELEKQAESAKPQKRRKEREARIPEHLPVIEEVIEPEPVKAAPEAWRCMGEEVTEQLDYEPAKFLRRRIIRPKYVKREEPHQPPIIAPLTTLQERSIAAPGLLAAIIVGKYGDQLPLYRQEQIYSTRHGVDIPRQSMARWLALAADWLTPMYDHIRSSVMATGYVQIDETPVAYLSPGHGQTQQGYLWTCKRPRADVCFTWARTRSGTCLGNIIPTNFSGTVQCDGYAAYPAFARSRAGLTLAGCWAHARRKFYEAKDSAPQQAGWVLLQIAHLYRIEARLRESRAGPRLRQAVRAAESRPIIERLNQALRRLKLSRRHLPKSAFGRAMDYALSLMPMLEVYANDGHVEIDNNLVENSIRPTAIGKKNWLFIGDADAGQRSAILYTLIESCRARSLDPWAYLRDVLTRLPTMTNRQVKDVTPKAWAEALQQKLKAA</sequence>
<dbReference type="NCBIfam" id="NF033517">
    <property type="entry name" value="transpos_IS66"/>
    <property type="match status" value="1"/>
</dbReference>
<evidence type="ECO:0000256" key="1">
    <source>
        <dbReference type="SAM" id="Coils"/>
    </source>
</evidence>
<proteinExistence type="predicted"/>
<feature type="domain" description="Transposase TnpC homeodomain" evidence="3">
    <location>
        <begin position="22"/>
        <end position="101"/>
    </location>
</feature>
<name>A0A1T4Z5Y9_9BACT</name>
<dbReference type="AlphaFoldDB" id="A0A1T4Z5Y9"/>
<dbReference type="PANTHER" id="PTHR33678">
    <property type="entry name" value="BLL1576 PROTEIN"/>
    <property type="match status" value="1"/>
</dbReference>
<evidence type="ECO:0000259" key="2">
    <source>
        <dbReference type="Pfam" id="PF03050"/>
    </source>
</evidence>
<evidence type="ECO:0000313" key="6">
    <source>
        <dbReference type="Proteomes" id="UP000190774"/>
    </source>
</evidence>
<evidence type="ECO:0000259" key="4">
    <source>
        <dbReference type="Pfam" id="PF13817"/>
    </source>
</evidence>
<keyword evidence="6" id="KW-1185">Reference proteome</keyword>
<feature type="domain" description="Transposase IS66 central" evidence="2">
    <location>
        <begin position="165"/>
        <end position="449"/>
    </location>
</feature>
<protein>
    <submittedName>
        <fullName evidence="5">Transposase</fullName>
    </submittedName>
</protein>
<gene>
    <name evidence="5" type="ORF">SAMN02745166_05149</name>
</gene>
<dbReference type="InterPro" id="IPR039552">
    <property type="entry name" value="IS66_C"/>
</dbReference>
<dbReference type="Pfam" id="PF13007">
    <property type="entry name" value="LZ_Tnp_IS66"/>
    <property type="match status" value="1"/>
</dbReference>
<dbReference type="RefSeq" id="WP_078816231.1">
    <property type="nucleotide sequence ID" value="NZ_FUYE01000041.1"/>
</dbReference>
<keyword evidence="1" id="KW-0175">Coiled coil</keyword>
<accession>A0A1T4Z5Y9</accession>
<evidence type="ECO:0000313" key="5">
    <source>
        <dbReference type="EMBL" id="SKB09460.1"/>
    </source>
</evidence>
<dbReference type="Pfam" id="PF03050">
    <property type="entry name" value="DDE_Tnp_IS66"/>
    <property type="match status" value="1"/>
</dbReference>
<dbReference type="Proteomes" id="UP000190774">
    <property type="component" value="Unassembled WGS sequence"/>
</dbReference>
<dbReference type="InterPro" id="IPR052344">
    <property type="entry name" value="Transposase-related"/>
</dbReference>
<dbReference type="PANTHER" id="PTHR33678:SF1">
    <property type="entry name" value="BLL1576 PROTEIN"/>
    <property type="match status" value="1"/>
</dbReference>
<dbReference type="OrthoDB" id="9760067at2"/>
<dbReference type="InterPro" id="IPR024463">
    <property type="entry name" value="Transposase_TnpC_homeodom"/>
</dbReference>
<feature type="domain" description="Transposase IS66 C-terminal" evidence="4">
    <location>
        <begin position="456"/>
        <end position="489"/>
    </location>
</feature>
<feature type="coiled-coil region" evidence="1">
    <location>
        <begin position="5"/>
        <end position="32"/>
    </location>
</feature>